<evidence type="ECO:0000259" key="8">
    <source>
        <dbReference type="Pfam" id="PF04239"/>
    </source>
</evidence>
<sequence>MELFLDLIKVLFRVVTILPLMLAVTLFMGKRSIGELPVFDFLVILTLGSVVGADIADPSVHHFPTVGAIIGIGLLQKFIAWWKIKNYKIGRLLSFEPTLVIFNGHFQIKNMYKISYSIDNILQMLRQKNVFRVEDVHFAIIEANGDISVKLKPEKEGVIVEQIVTQPSKSSIEFAVILEGRIQQKVLQYHGLNEAWLREELLKLKIMKIEDVFYAAVNERNHLHISMRNSEESSLPIFH</sequence>
<evidence type="ECO:0000256" key="1">
    <source>
        <dbReference type="ARBA" id="ARBA00004651"/>
    </source>
</evidence>
<dbReference type="Gene3D" id="3.30.240.20">
    <property type="entry name" value="bsu07140 like domains"/>
    <property type="match status" value="2"/>
</dbReference>
<gene>
    <name evidence="9" type="ORF">BACCIP111883_03768</name>
</gene>
<keyword evidence="10" id="KW-1185">Reference proteome</keyword>
<dbReference type="PANTHER" id="PTHR34582">
    <property type="entry name" value="UPF0702 TRANSMEMBRANE PROTEIN YCAP"/>
    <property type="match status" value="1"/>
</dbReference>
<keyword evidence="6 7" id="KW-0472">Membrane</keyword>
<evidence type="ECO:0000256" key="7">
    <source>
        <dbReference type="SAM" id="Phobius"/>
    </source>
</evidence>
<feature type="transmembrane region" description="Helical" evidence="7">
    <location>
        <begin position="62"/>
        <end position="82"/>
    </location>
</feature>
<dbReference type="RefSeq" id="WP_230503986.1">
    <property type="nucleotide sequence ID" value="NZ_CAKJTJ010000031.1"/>
</dbReference>
<evidence type="ECO:0000256" key="4">
    <source>
        <dbReference type="ARBA" id="ARBA00022692"/>
    </source>
</evidence>
<feature type="domain" description="YetF C-terminal" evidence="8">
    <location>
        <begin position="85"/>
        <end position="217"/>
    </location>
</feature>
<feature type="transmembrane region" description="Helical" evidence="7">
    <location>
        <begin position="36"/>
        <end position="56"/>
    </location>
</feature>
<dbReference type="EMBL" id="CAKJTJ010000031">
    <property type="protein sequence ID" value="CAG9622973.1"/>
    <property type="molecule type" value="Genomic_DNA"/>
</dbReference>
<dbReference type="Pfam" id="PF04239">
    <property type="entry name" value="DUF421"/>
    <property type="match status" value="1"/>
</dbReference>
<keyword evidence="5 7" id="KW-1133">Transmembrane helix</keyword>
<name>A0ABN8AIN3_9BACI</name>
<keyword evidence="3" id="KW-1003">Cell membrane</keyword>
<comment type="subcellular location">
    <subcellularLocation>
        <location evidence="1">Cell membrane</location>
        <topology evidence="1">Multi-pass membrane protein</topology>
    </subcellularLocation>
</comment>
<protein>
    <recommendedName>
        <fullName evidence="8">YetF C-terminal domain-containing protein</fullName>
    </recommendedName>
</protein>
<evidence type="ECO:0000313" key="10">
    <source>
        <dbReference type="Proteomes" id="UP000789833"/>
    </source>
</evidence>
<proteinExistence type="inferred from homology"/>
<evidence type="ECO:0000256" key="5">
    <source>
        <dbReference type="ARBA" id="ARBA00022989"/>
    </source>
</evidence>
<dbReference type="InterPro" id="IPR007353">
    <property type="entry name" value="DUF421"/>
</dbReference>
<feature type="transmembrane region" description="Helical" evidence="7">
    <location>
        <begin position="12"/>
        <end position="29"/>
    </location>
</feature>
<reference evidence="9 10" key="1">
    <citation type="submission" date="2021-10" db="EMBL/GenBank/DDBJ databases">
        <authorList>
            <person name="Criscuolo A."/>
        </authorList>
    </citation>
    <scope>NUCLEOTIDE SEQUENCE [LARGE SCALE GENOMIC DNA]</scope>
    <source>
        <strain evidence="10">CIP 111883</strain>
    </source>
</reference>
<evidence type="ECO:0000256" key="2">
    <source>
        <dbReference type="ARBA" id="ARBA00006448"/>
    </source>
</evidence>
<evidence type="ECO:0000256" key="3">
    <source>
        <dbReference type="ARBA" id="ARBA00022475"/>
    </source>
</evidence>
<comment type="caution">
    <text evidence="9">The sequence shown here is derived from an EMBL/GenBank/DDBJ whole genome shotgun (WGS) entry which is preliminary data.</text>
</comment>
<accession>A0ABN8AIN3</accession>
<organism evidence="9 10">
    <name type="scientific">Sutcliffiella rhizosphaerae</name>
    <dbReference type="NCBI Taxonomy" id="2880967"/>
    <lineage>
        <taxon>Bacteria</taxon>
        <taxon>Bacillati</taxon>
        <taxon>Bacillota</taxon>
        <taxon>Bacilli</taxon>
        <taxon>Bacillales</taxon>
        <taxon>Bacillaceae</taxon>
        <taxon>Sutcliffiella</taxon>
    </lineage>
</organism>
<dbReference type="Proteomes" id="UP000789833">
    <property type="component" value="Unassembled WGS sequence"/>
</dbReference>
<comment type="similarity">
    <text evidence="2">Belongs to the UPF0702 family.</text>
</comment>
<dbReference type="InterPro" id="IPR023090">
    <property type="entry name" value="UPF0702_alpha/beta_dom_sf"/>
</dbReference>
<evidence type="ECO:0000256" key="6">
    <source>
        <dbReference type="ARBA" id="ARBA00023136"/>
    </source>
</evidence>
<keyword evidence="4 7" id="KW-0812">Transmembrane</keyword>
<dbReference type="PANTHER" id="PTHR34582:SF6">
    <property type="entry name" value="UPF0702 TRANSMEMBRANE PROTEIN YCAP"/>
    <property type="match status" value="1"/>
</dbReference>
<evidence type="ECO:0000313" key="9">
    <source>
        <dbReference type="EMBL" id="CAG9622973.1"/>
    </source>
</evidence>